<accession>A0A5C6K286</accession>
<organism evidence="5 6">
    <name type="scientific">Parabacteroides distasonis</name>
    <dbReference type="NCBI Taxonomy" id="823"/>
    <lineage>
        <taxon>Bacteria</taxon>
        <taxon>Pseudomonadati</taxon>
        <taxon>Bacteroidota</taxon>
        <taxon>Bacteroidia</taxon>
        <taxon>Bacteroidales</taxon>
        <taxon>Tannerellaceae</taxon>
        <taxon>Parabacteroides</taxon>
    </lineage>
</organism>
<evidence type="ECO:0000313" key="6">
    <source>
        <dbReference type="Proteomes" id="UP000315827"/>
    </source>
</evidence>
<dbReference type="Pfam" id="PF13715">
    <property type="entry name" value="CarbopepD_reg_2"/>
    <property type="match status" value="1"/>
</dbReference>
<dbReference type="InterPro" id="IPR008969">
    <property type="entry name" value="CarboxyPept-like_regulatory"/>
</dbReference>
<proteinExistence type="predicted"/>
<keyword evidence="2" id="KW-0472">Membrane</keyword>
<dbReference type="EMBL" id="VOHW01000032">
    <property type="protein sequence ID" value="TWV57172.1"/>
    <property type="molecule type" value="Genomic_DNA"/>
</dbReference>
<feature type="domain" description="Outer membrane protein beta-barrel" evidence="4">
    <location>
        <begin position="378"/>
        <end position="746"/>
    </location>
</feature>
<reference evidence="5 6" key="1">
    <citation type="submission" date="2019-07" db="EMBL/GenBank/DDBJ databases">
        <title>Genome sequencing of Parabacteroides distasonis iSURF_7.</title>
        <authorList>
            <person name="Degefu H.N."/>
            <person name="Ruoff K.L."/>
            <person name="Price C.E."/>
            <person name="Valls R.A."/>
            <person name="O'Toole G.A."/>
        </authorList>
    </citation>
    <scope>NUCLEOTIDE SEQUENCE [LARGE SCALE GENOMIC DNA]</scope>
    <source>
        <strain evidence="5 6">CFPLTA003_1B</strain>
    </source>
</reference>
<dbReference type="AlphaFoldDB" id="A0A5C6K286"/>
<dbReference type="SUPFAM" id="SSF49464">
    <property type="entry name" value="Carboxypeptidase regulatory domain-like"/>
    <property type="match status" value="1"/>
</dbReference>
<dbReference type="Proteomes" id="UP000315827">
    <property type="component" value="Unassembled WGS sequence"/>
</dbReference>
<evidence type="ECO:0000256" key="2">
    <source>
        <dbReference type="ARBA" id="ARBA00023136"/>
    </source>
</evidence>
<evidence type="ECO:0000256" key="3">
    <source>
        <dbReference type="ARBA" id="ARBA00023237"/>
    </source>
</evidence>
<dbReference type="Gene3D" id="2.40.170.20">
    <property type="entry name" value="TonB-dependent receptor, beta-barrel domain"/>
    <property type="match status" value="1"/>
</dbReference>
<evidence type="ECO:0000256" key="1">
    <source>
        <dbReference type="ARBA" id="ARBA00004442"/>
    </source>
</evidence>
<dbReference type="InterPro" id="IPR036942">
    <property type="entry name" value="Beta-barrel_TonB_sf"/>
</dbReference>
<comment type="subcellular location">
    <subcellularLocation>
        <location evidence="1">Cell outer membrane</location>
    </subcellularLocation>
</comment>
<evidence type="ECO:0000259" key="4">
    <source>
        <dbReference type="Pfam" id="PF14905"/>
    </source>
</evidence>
<evidence type="ECO:0000313" key="5">
    <source>
        <dbReference type="EMBL" id="TWV57172.1"/>
    </source>
</evidence>
<dbReference type="GO" id="GO:0009279">
    <property type="term" value="C:cell outer membrane"/>
    <property type="evidence" value="ECO:0007669"/>
    <property type="project" value="UniProtKB-SubCell"/>
</dbReference>
<keyword evidence="3" id="KW-0998">Cell outer membrane</keyword>
<dbReference type="Pfam" id="PF14905">
    <property type="entry name" value="OMP_b-brl_3"/>
    <property type="match status" value="1"/>
</dbReference>
<dbReference type="SUPFAM" id="SSF56935">
    <property type="entry name" value="Porins"/>
    <property type="match status" value="1"/>
</dbReference>
<dbReference type="InterPro" id="IPR041700">
    <property type="entry name" value="OMP_b-brl_3"/>
</dbReference>
<protein>
    <submittedName>
        <fullName evidence="5">TonB-dependent receptor</fullName>
    </submittedName>
</protein>
<sequence length="768" mass="87770">MVINTVVKKILINVMLLLFVAVNGSAQFITGSITDRQGLPVEFANIVLLSVPDSSFLQGTVSDESGSFRIQTGDSISIRTYVIKVSSIGYQTIYRDTRAGNMENIVLSDEAILLDEAVVIGKRPDFQIKDGTLTTRIENSLLSKSGTANDVLKYIPGIQGKEGEFQVFGKGIPVIYINGREVRDLSELDRLSSSEIRQIEVITNPGSRYGAEVKSVIRIKTIKREGEGMSFEARSTWGQSQNTDFTEQLNLNYRHNNLDVFAMFQYVHNNYLLINNVSQQVYVDTLWRQENRMEQHSLDNDYRGELGVNYQVNDNHSLGVRYIMSASPENKIRGQTESRIDANDDFYDYLLSESYSTTVKHPAHQINVYYSGAVGKLSLDFNADMLRSEARTGNEVIENSQEQESRIVTSTNNVDNKLYAAKLIASYPLAGGNLSLGSEFTSTRRTDLFTNPQEILPTTDSHIREDRAGAFAEYSKFIRIAYLNMGLRYEHVSTERSYDNFFPNVSLSTQIGKLQTQLGYTTKTKRPTYAQLSSNMNYINRFTYMNGNPALKPTNLHDITLSGSYDWFQFMLSYQREKDVILYMTDQYEKNPAITIITHRNYDRIDNVSVFLIASPIIKKWHPQLTIGLQKQWMDIEHNSRMLSMDRPLFIGRFNNGIQFPYGWTLHVDLFFQGKGDFQNIYINKNVFMMDASLTKSFFDDRLSFNLQGIDLTHGRKDGNVIYNKHMDLTVNNVTDSREVRLTVRYKFNTTKNKYKGKGAAEEEIRRL</sequence>
<gene>
    <name evidence="5" type="ORF">FSA05_23645</name>
</gene>
<name>A0A5C6K286_PARDI</name>
<comment type="caution">
    <text evidence="5">The sequence shown here is derived from an EMBL/GenBank/DDBJ whole genome shotgun (WGS) entry which is preliminary data.</text>
</comment>
<keyword evidence="5" id="KW-0675">Receptor</keyword>